<proteinExistence type="inferred from homology"/>
<keyword evidence="5" id="KW-0378">Hydrolase</keyword>
<evidence type="ECO:0000313" key="9">
    <source>
        <dbReference type="Proteomes" id="UP000228503"/>
    </source>
</evidence>
<dbReference type="GO" id="GO:0016787">
    <property type="term" value="F:hydrolase activity"/>
    <property type="evidence" value="ECO:0007669"/>
    <property type="project" value="UniProtKB-KW"/>
</dbReference>
<keyword evidence="4" id="KW-0255">Endonuclease</keyword>
<evidence type="ECO:0000256" key="2">
    <source>
        <dbReference type="ARBA" id="ARBA00022649"/>
    </source>
</evidence>
<dbReference type="InterPro" id="IPR038570">
    <property type="entry name" value="HicA_sf"/>
</dbReference>
<dbReference type="Proteomes" id="UP000228503">
    <property type="component" value="Unassembled WGS sequence"/>
</dbReference>
<keyword evidence="6" id="KW-0694">RNA-binding</keyword>
<evidence type="ECO:0000256" key="6">
    <source>
        <dbReference type="ARBA" id="ARBA00022884"/>
    </source>
</evidence>
<dbReference type="GO" id="GO:0004519">
    <property type="term" value="F:endonuclease activity"/>
    <property type="evidence" value="ECO:0007669"/>
    <property type="project" value="UniProtKB-KW"/>
</dbReference>
<dbReference type="EMBL" id="PFOB01000055">
    <property type="protein sequence ID" value="PIZ62441.1"/>
    <property type="molecule type" value="Genomic_DNA"/>
</dbReference>
<gene>
    <name evidence="8" type="ORF">COY16_04315</name>
</gene>
<name>A0A2M7TX91_9BACT</name>
<dbReference type="AlphaFoldDB" id="A0A2M7TX91"/>
<keyword evidence="2" id="KW-1277">Toxin-antitoxin system</keyword>
<evidence type="ECO:0000256" key="3">
    <source>
        <dbReference type="ARBA" id="ARBA00022722"/>
    </source>
</evidence>
<comment type="similarity">
    <text evidence="1">Belongs to the HicA mRNA interferase family.</text>
</comment>
<organism evidence="8 9">
    <name type="scientific">Candidatus Roizmanbacteria bacterium CG_4_10_14_0_2_um_filter_39_13</name>
    <dbReference type="NCBI Taxonomy" id="1974825"/>
    <lineage>
        <taxon>Bacteria</taxon>
        <taxon>Candidatus Roizmaniibacteriota</taxon>
    </lineage>
</organism>
<reference evidence="9" key="1">
    <citation type="submission" date="2017-09" db="EMBL/GenBank/DDBJ databases">
        <title>Depth-based differentiation of microbial function through sediment-hosted aquifers and enrichment of novel symbionts in the deep terrestrial subsurface.</title>
        <authorList>
            <person name="Probst A.J."/>
            <person name="Ladd B."/>
            <person name="Jarett J.K."/>
            <person name="Geller-Mcgrath D.E."/>
            <person name="Sieber C.M.K."/>
            <person name="Emerson J.B."/>
            <person name="Anantharaman K."/>
            <person name="Thomas B.C."/>
            <person name="Malmstrom R."/>
            <person name="Stieglmeier M."/>
            <person name="Klingl A."/>
            <person name="Woyke T."/>
            <person name="Ryan C.M."/>
            <person name="Banfield J.F."/>
        </authorList>
    </citation>
    <scope>NUCLEOTIDE SEQUENCE [LARGE SCALE GENOMIC DNA]</scope>
</reference>
<dbReference type="GO" id="GO:0003729">
    <property type="term" value="F:mRNA binding"/>
    <property type="evidence" value="ECO:0007669"/>
    <property type="project" value="InterPro"/>
</dbReference>
<keyword evidence="7" id="KW-0346">Stress response</keyword>
<evidence type="ECO:0000256" key="5">
    <source>
        <dbReference type="ARBA" id="ARBA00022801"/>
    </source>
</evidence>
<evidence type="ECO:0000256" key="7">
    <source>
        <dbReference type="ARBA" id="ARBA00023016"/>
    </source>
</evidence>
<dbReference type="SUPFAM" id="SSF54786">
    <property type="entry name" value="YcfA/nrd intein domain"/>
    <property type="match status" value="1"/>
</dbReference>
<accession>A0A2M7TX91</accession>
<comment type="caution">
    <text evidence="8">The sequence shown here is derived from an EMBL/GenBank/DDBJ whole genome shotgun (WGS) entry which is preliminary data.</text>
</comment>
<dbReference type="Pfam" id="PF07927">
    <property type="entry name" value="HicA_toxin"/>
    <property type="match status" value="1"/>
</dbReference>
<evidence type="ECO:0000256" key="1">
    <source>
        <dbReference type="ARBA" id="ARBA00006620"/>
    </source>
</evidence>
<keyword evidence="3" id="KW-0540">Nuclease</keyword>
<dbReference type="InterPro" id="IPR012933">
    <property type="entry name" value="HicA_mRNA_interferase"/>
</dbReference>
<protein>
    <submittedName>
        <fullName evidence="8">Toxin-antitoxin system, toxin component, HicA family protein</fullName>
    </submittedName>
</protein>
<dbReference type="Gene3D" id="3.30.920.30">
    <property type="entry name" value="Hypothetical protein"/>
    <property type="match status" value="1"/>
</dbReference>
<evidence type="ECO:0000313" key="8">
    <source>
        <dbReference type="EMBL" id="PIZ62441.1"/>
    </source>
</evidence>
<evidence type="ECO:0000256" key="4">
    <source>
        <dbReference type="ARBA" id="ARBA00022759"/>
    </source>
</evidence>
<sequence>MTTTPAWRQKKLLKYLLKQGFYIHHQKGSHIVLKHKTNTVLRVTLPMHNKELKKKTLKSILRQSEIDIHSLSIK</sequence>